<dbReference type="InterPro" id="IPR003607">
    <property type="entry name" value="HD/PDEase_dom"/>
</dbReference>
<dbReference type="CDD" id="cd00077">
    <property type="entry name" value="HDc"/>
    <property type="match status" value="1"/>
</dbReference>
<reference evidence="2" key="2">
    <citation type="submission" date="2020-09" db="EMBL/GenBank/DDBJ databases">
        <authorList>
            <person name="Sun Q."/>
            <person name="Zhou Y."/>
        </authorList>
    </citation>
    <scope>NUCLEOTIDE SEQUENCE</scope>
    <source>
        <strain evidence="2">CGMCC 4.7299</strain>
    </source>
</reference>
<sequence>MEADDARMLARELLAEPLPRRWAHSQGVGRKAEAVAHLLGADAPTVVCAAWLHDIGYSPTLVDTGMHQLDGARYLRDVAGADELLCRLVAHHSCAEIEAHNRGLHGQLVDEFPPTEGLIADAMTYADMTTTPDGEPVHVQQRLAEILERYGEGDLVAESIREASPHIVASMQRVVALLGHKPAGGTTS</sequence>
<reference evidence="2" key="1">
    <citation type="journal article" date="2014" name="Int. J. Syst. Evol. Microbiol.">
        <title>Complete genome sequence of Corynebacterium casei LMG S-19264T (=DSM 44701T), isolated from a smear-ripened cheese.</title>
        <authorList>
            <consortium name="US DOE Joint Genome Institute (JGI-PGF)"/>
            <person name="Walter F."/>
            <person name="Albersmeier A."/>
            <person name="Kalinowski J."/>
            <person name="Ruckert C."/>
        </authorList>
    </citation>
    <scope>NUCLEOTIDE SEQUENCE</scope>
    <source>
        <strain evidence="2">CGMCC 4.7299</strain>
    </source>
</reference>
<dbReference type="SUPFAM" id="SSF109604">
    <property type="entry name" value="HD-domain/PDEase-like"/>
    <property type="match status" value="1"/>
</dbReference>
<dbReference type="NCBIfam" id="TIGR00277">
    <property type="entry name" value="HDIG"/>
    <property type="match status" value="1"/>
</dbReference>
<dbReference type="Proteomes" id="UP000656042">
    <property type="component" value="Unassembled WGS sequence"/>
</dbReference>
<gene>
    <name evidence="2" type="ORF">GCM10012284_02860</name>
</gene>
<evidence type="ECO:0000313" key="3">
    <source>
        <dbReference type="Proteomes" id="UP000656042"/>
    </source>
</evidence>
<dbReference type="Pfam" id="PF01966">
    <property type="entry name" value="HD"/>
    <property type="match status" value="1"/>
</dbReference>
<dbReference type="Gene3D" id="1.10.3210.10">
    <property type="entry name" value="Hypothetical protein af1432"/>
    <property type="match status" value="1"/>
</dbReference>
<dbReference type="EMBL" id="BMMX01000001">
    <property type="protein sequence ID" value="GGK72481.1"/>
    <property type="molecule type" value="Genomic_DNA"/>
</dbReference>
<protein>
    <submittedName>
        <fullName evidence="2">Metal-dependent phosphohydrolase, HD subdomain protein</fullName>
    </submittedName>
</protein>
<evidence type="ECO:0000259" key="1">
    <source>
        <dbReference type="Pfam" id="PF01966"/>
    </source>
</evidence>
<name>A0A8J3BRU4_9ACTN</name>
<dbReference type="InterPro" id="IPR006675">
    <property type="entry name" value="HDIG_dom"/>
</dbReference>
<dbReference type="InterPro" id="IPR006674">
    <property type="entry name" value="HD_domain"/>
</dbReference>
<comment type="caution">
    <text evidence="2">The sequence shown here is derived from an EMBL/GenBank/DDBJ whole genome shotgun (WGS) entry which is preliminary data.</text>
</comment>
<evidence type="ECO:0000313" key="2">
    <source>
        <dbReference type="EMBL" id="GGK72481.1"/>
    </source>
</evidence>
<dbReference type="RefSeq" id="WP_229715337.1">
    <property type="nucleotide sequence ID" value="NZ_BMMX01000001.1"/>
</dbReference>
<proteinExistence type="predicted"/>
<organism evidence="2 3">
    <name type="scientific">Mangrovihabitans endophyticus</name>
    <dbReference type="NCBI Taxonomy" id="1751298"/>
    <lineage>
        <taxon>Bacteria</taxon>
        <taxon>Bacillati</taxon>
        <taxon>Actinomycetota</taxon>
        <taxon>Actinomycetes</taxon>
        <taxon>Micromonosporales</taxon>
        <taxon>Micromonosporaceae</taxon>
        <taxon>Mangrovihabitans</taxon>
    </lineage>
</organism>
<feature type="domain" description="HD" evidence="1">
    <location>
        <begin position="21"/>
        <end position="105"/>
    </location>
</feature>
<accession>A0A8J3BRU4</accession>
<dbReference type="AlphaFoldDB" id="A0A8J3BRU4"/>
<keyword evidence="3" id="KW-1185">Reference proteome</keyword>